<dbReference type="RefSeq" id="WP_338094745.1">
    <property type="nucleotide sequence ID" value="NZ_JAWDKA010000008.1"/>
</dbReference>
<keyword evidence="2 4" id="KW-0032">Aminotransferase</keyword>
<organism evidence="6 7">
    <name type="scientific">Methanorbis furvi</name>
    <dbReference type="NCBI Taxonomy" id="3028299"/>
    <lineage>
        <taxon>Archaea</taxon>
        <taxon>Methanobacteriati</taxon>
        <taxon>Methanobacteriota</taxon>
        <taxon>Stenosarchaea group</taxon>
        <taxon>Methanomicrobia</taxon>
        <taxon>Methanomicrobiales</taxon>
        <taxon>Methanocorpusculaceae</taxon>
        <taxon>Methanorbis</taxon>
    </lineage>
</organism>
<reference evidence="6" key="1">
    <citation type="submission" date="2023-06" db="EMBL/GenBank/DDBJ databases">
        <title>Genome sequence of Methancorpusculaceae sp. Ag1.</title>
        <authorList>
            <person name="Protasov E."/>
            <person name="Platt K."/>
            <person name="Poehlein A."/>
            <person name="Daniel R."/>
            <person name="Brune A."/>
        </authorList>
    </citation>
    <scope>NUCLEOTIDE SEQUENCE</scope>
    <source>
        <strain evidence="6">Ag1</strain>
    </source>
</reference>
<sequence>MYAKRLDNLPPYLFAQIDAIKAQKRAEGVDLIDLGVGDPDLPTPKHIVDSLCEAARDSATHHYPDYLGMLDYRKAVAQWYKNRFGVTLDPVKEVLALIGSKEGIAHIPEAFVNPGEYVLASDPGYPVYKTSTLFAEGKCHLMPLLEGNNFLPDYDAIPKDVLKTAKLMFIGYPNNPTGAVAPMKFFDETVEFAKNHDIIVVHDNAYSEISYDGYIAPSFLEASGAMDVGIETHSLSKTYNMTGWRIGMAVGNANLIGAFGRVKTNIDSGAFDAIQRAAITALTGPQDCVAQACAIYQERRDALVAGLQSLGFKVHVPKATFYVWMKVPNAVEFTSKMINEAGIVVTPGTGFGPNGEGYVRFAITRPVGRINEAIERMKKLGITGT</sequence>
<dbReference type="GO" id="GO:0010285">
    <property type="term" value="F:L,L-diaminopimelate aminotransferase activity"/>
    <property type="evidence" value="ECO:0007669"/>
    <property type="project" value="InterPro"/>
</dbReference>
<evidence type="ECO:0000256" key="1">
    <source>
        <dbReference type="ARBA" id="ARBA00001933"/>
    </source>
</evidence>
<dbReference type="GO" id="GO:0030170">
    <property type="term" value="F:pyridoxal phosphate binding"/>
    <property type="evidence" value="ECO:0007669"/>
    <property type="project" value="InterPro"/>
</dbReference>
<comment type="caution">
    <text evidence="6">The sequence shown here is derived from an EMBL/GenBank/DDBJ whole genome shotgun (WGS) entry which is preliminary data.</text>
</comment>
<proteinExistence type="inferred from homology"/>
<accession>A0AAE4MDK9</accession>
<dbReference type="InterPro" id="IPR015421">
    <property type="entry name" value="PyrdxlP-dep_Trfase_major"/>
</dbReference>
<dbReference type="InterPro" id="IPR019881">
    <property type="entry name" value="DAP-NH2Trfase_DapL_Desulfo"/>
</dbReference>
<evidence type="ECO:0000256" key="2">
    <source>
        <dbReference type="ARBA" id="ARBA00022576"/>
    </source>
</evidence>
<dbReference type="InterPro" id="IPR015424">
    <property type="entry name" value="PyrdxlP-dep_Trfase"/>
</dbReference>
<dbReference type="Gene3D" id="3.40.640.10">
    <property type="entry name" value="Type I PLP-dependent aspartate aminotransferase-like (Major domain)"/>
    <property type="match status" value="1"/>
</dbReference>
<keyword evidence="7" id="KW-1185">Reference proteome</keyword>
<dbReference type="AlphaFoldDB" id="A0AAE4MDK9"/>
<name>A0AAE4MDK9_9EURY</name>
<dbReference type="Gene3D" id="3.90.1150.10">
    <property type="entry name" value="Aspartate Aminotransferase, domain 1"/>
    <property type="match status" value="1"/>
</dbReference>
<dbReference type="Pfam" id="PF00155">
    <property type="entry name" value="Aminotran_1_2"/>
    <property type="match status" value="1"/>
</dbReference>
<comment type="cofactor">
    <cofactor evidence="1 4">
        <name>pyridoxal 5'-phosphate</name>
        <dbReference type="ChEBI" id="CHEBI:597326"/>
    </cofactor>
</comment>
<evidence type="ECO:0000256" key="4">
    <source>
        <dbReference type="RuleBase" id="RU000481"/>
    </source>
</evidence>
<dbReference type="GO" id="GO:0009089">
    <property type="term" value="P:lysine biosynthetic process via diaminopimelate"/>
    <property type="evidence" value="ECO:0007669"/>
    <property type="project" value="InterPro"/>
</dbReference>
<dbReference type="InterPro" id="IPR004839">
    <property type="entry name" value="Aminotransferase_I/II_large"/>
</dbReference>
<dbReference type="InterPro" id="IPR004838">
    <property type="entry name" value="NHTrfase_class1_PyrdxlP-BS"/>
</dbReference>
<dbReference type="EC" id="2.6.1.-" evidence="4"/>
<evidence type="ECO:0000259" key="5">
    <source>
        <dbReference type="Pfam" id="PF00155"/>
    </source>
</evidence>
<dbReference type="InterPro" id="IPR050881">
    <property type="entry name" value="LL-DAP_aminotransferase"/>
</dbReference>
<evidence type="ECO:0000313" key="7">
    <source>
        <dbReference type="Proteomes" id="UP001273136"/>
    </source>
</evidence>
<feature type="domain" description="Aminotransferase class I/classII large" evidence="5">
    <location>
        <begin position="30"/>
        <end position="376"/>
    </location>
</feature>
<dbReference type="PANTHER" id="PTHR42832">
    <property type="entry name" value="AMINO ACID AMINOTRANSFERASE"/>
    <property type="match status" value="1"/>
</dbReference>
<keyword evidence="3 4" id="KW-0808">Transferase</keyword>
<dbReference type="InterPro" id="IPR015422">
    <property type="entry name" value="PyrdxlP-dep_Trfase_small"/>
</dbReference>
<protein>
    <recommendedName>
        <fullName evidence="4">Aminotransferase</fullName>
        <ecNumber evidence="4">2.6.1.-</ecNumber>
    </recommendedName>
</protein>
<dbReference type="PANTHER" id="PTHR42832:SF3">
    <property type="entry name" value="L-GLUTAMINE--4-(METHYLSULFANYL)-2-OXOBUTANOATE AMINOTRANSFERASE"/>
    <property type="match status" value="1"/>
</dbReference>
<dbReference type="NCBIfam" id="NF006756">
    <property type="entry name" value="PRK09276.1"/>
    <property type="match status" value="1"/>
</dbReference>
<gene>
    <name evidence="6" type="primary">dapL</name>
    <name evidence="6" type="ORF">McpAg1_15640</name>
</gene>
<dbReference type="PROSITE" id="PS00105">
    <property type="entry name" value="AA_TRANSFER_CLASS_1"/>
    <property type="match status" value="1"/>
</dbReference>
<evidence type="ECO:0000313" key="6">
    <source>
        <dbReference type="EMBL" id="MDV0442329.1"/>
    </source>
</evidence>
<evidence type="ECO:0000256" key="3">
    <source>
        <dbReference type="ARBA" id="ARBA00022679"/>
    </source>
</evidence>
<dbReference type="CDD" id="cd00609">
    <property type="entry name" value="AAT_like"/>
    <property type="match status" value="1"/>
</dbReference>
<dbReference type="Proteomes" id="UP001273136">
    <property type="component" value="Unassembled WGS sequence"/>
</dbReference>
<dbReference type="EMBL" id="JAWDKA010000008">
    <property type="protein sequence ID" value="MDV0442329.1"/>
    <property type="molecule type" value="Genomic_DNA"/>
</dbReference>
<dbReference type="NCBIfam" id="TIGR03540">
    <property type="entry name" value="DapC_direct"/>
    <property type="match status" value="1"/>
</dbReference>
<dbReference type="SUPFAM" id="SSF53383">
    <property type="entry name" value="PLP-dependent transferases"/>
    <property type="match status" value="1"/>
</dbReference>
<comment type="similarity">
    <text evidence="4">Belongs to the class-I pyridoxal-phosphate-dependent aminotransferase family.</text>
</comment>